<keyword evidence="7" id="KW-0645">Protease</keyword>
<keyword evidence="7" id="KW-0031">Aminopeptidase</keyword>
<dbReference type="InterPro" id="IPR050422">
    <property type="entry name" value="X-Pro_aminopeptidase_P"/>
</dbReference>
<dbReference type="InterPro" id="IPR036005">
    <property type="entry name" value="Creatinase/aminopeptidase-like"/>
</dbReference>
<keyword evidence="8" id="KW-1185">Reference proteome</keyword>
<comment type="similarity">
    <text evidence="1">Belongs to the peptidase M24B family.</text>
</comment>
<dbReference type="PANTHER" id="PTHR43763:SF6">
    <property type="entry name" value="XAA-PRO AMINOPEPTIDASE 1"/>
    <property type="match status" value="1"/>
</dbReference>
<dbReference type="Proteomes" id="UP001307889">
    <property type="component" value="Chromosome 1"/>
</dbReference>
<evidence type="ECO:0000259" key="6">
    <source>
        <dbReference type="Pfam" id="PF16188"/>
    </source>
</evidence>
<evidence type="ECO:0000313" key="8">
    <source>
        <dbReference type="Proteomes" id="UP001307889"/>
    </source>
</evidence>
<dbReference type="SUPFAM" id="SSF55920">
    <property type="entry name" value="Creatinase/aminopeptidase"/>
    <property type="match status" value="1"/>
</dbReference>
<dbReference type="Gene3D" id="3.90.230.10">
    <property type="entry name" value="Creatinase/methionine aminopeptidase superfamily"/>
    <property type="match status" value="1"/>
</dbReference>
<sequence length="613" mass="69710">MSLKSVIIMPADVILAKLRQLFDDKSNKLDGYMVTSFDQHHNEYIATHDRRLEYLTGFSGSAGTAIVTANEAVLWVDGRYHIQASNELRSPFVLMKTGKAGVLSESDWLVQNMRKGSVIGACGKYVSAISWLSMVEKLDSFKIRLQDVKNDLVDIIWAERPFRPCSELRPHPINYSGKAVCDKVRNVREEMIKKNVDMLVLSELDDIAWLLNLRGSDIPYNPVFFSFMIIRLNHIDIFVESLCEPATRQLFEENIMLCDHEYETFYDTLYEMASNSRNEKIWISDKANYKIYRSIPRRKVFMELTPVSLLKCMKNDVEASGMIEAHVYDGYALCKFFCWLEKMLKNKKLVTEISASKALEDFKKRNTDYLGPSFSTISATGPHSAIVHYIVDEESDRPLSTDEVYLCDSGSHYPCGTTDVTRTFHFGSPSHIQKMCYTRVFKGQVSLSTTVFPVGTKGSSLDTLARQHLWKDGLDYDHGTGHGVGAYLNVHESPVSISRRRSQDIALMKNMFVSNEPGFYSDGSFGIRLENVEHVVPASVKSGAEKAFLTFETVTLCPYQTLMLVPDMLTNLDLCYLNSYSLRVRKILCPVFKSEGDMETLKWVMKMTEPLVP</sequence>
<feature type="domain" description="Peptidase M24 C-terminal" evidence="6">
    <location>
        <begin position="548"/>
        <end position="611"/>
    </location>
</feature>
<dbReference type="Pfam" id="PF16188">
    <property type="entry name" value="Peptidase_M24_C"/>
    <property type="match status" value="1"/>
</dbReference>
<dbReference type="InterPro" id="IPR033740">
    <property type="entry name" value="Pept_M24B"/>
</dbReference>
<organism evidence="7 8">
    <name type="scientific">Nesidiocoris tenuis</name>
    <dbReference type="NCBI Taxonomy" id="355587"/>
    <lineage>
        <taxon>Eukaryota</taxon>
        <taxon>Metazoa</taxon>
        <taxon>Ecdysozoa</taxon>
        <taxon>Arthropoda</taxon>
        <taxon>Hexapoda</taxon>
        <taxon>Insecta</taxon>
        <taxon>Pterygota</taxon>
        <taxon>Neoptera</taxon>
        <taxon>Paraneoptera</taxon>
        <taxon>Hemiptera</taxon>
        <taxon>Heteroptera</taxon>
        <taxon>Panheteroptera</taxon>
        <taxon>Cimicomorpha</taxon>
        <taxon>Miridae</taxon>
        <taxon>Dicyphina</taxon>
        <taxon>Nesidiocoris</taxon>
    </lineage>
</organism>
<feature type="domain" description="Creatinase N-terminal" evidence="5">
    <location>
        <begin position="15"/>
        <end position="138"/>
    </location>
</feature>
<dbReference type="InterPro" id="IPR032416">
    <property type="entry name" value="Peptidase_M24_C"/>
</dbReference>
<evidence type="ECO:0000313" key="7">
    <source>
        <dbReference type="EMBL" id="BES88644.1"/>
    </source>
</evidence>
<keyword evidence="3" id="KW-0378">Hydrolase</keyword>
<accession>A0ABN7A8L1</accession>
<feature type="domain" description="Peptidase M24" evidence="4">
    <location>
        <begin position="322"/>
        <end position="532"/>
    </location>
</feature>
<evidence type="ECO:0000256" key="3">
    <source>
        <dbReference type="ARBA" id="ARBA00022801"/>
    </source>
</evidence>
<reference evidence="7 8" key="1">
    <citation type="submission" date="2023-09" db="EMBL/GenBank/DDBJ databases">
        <title>Nesidiocoris tenuis whole genome shotgun sequence.</title>
        <authorList>
            <person name="Shibata T."/>
            <person name="Shimoda M."/>
            <person name="Kobayashi T."/>
            <person name="Uehara T."/>
        </authorList>
    </citation>
    <scope>NUCLEOTIDE SEQUENCE [LARGE SCALE GENOMIC DNA]</scope>
    <source>
        <strain evidence="7 8">Japan</strain>
    </source>
</reference>
<dbReference type="Gene3D" id="3.40.350.10">
    <property type="entry name" value="Creatinase/prolidase N-terminal domain"/>
    <property type="match status" value="2"/>
</dbReference>
<dbReference type="EMBL" id="AP028909">
    <property type="protein sequence ID" value="BES88644.1"/>
    <property type="molecule type" value="Genomic_DNA"/>
</dbReference>
<dbReference type="SUPFAM" id="SSF53092">
    <property type="entry name" value="Creatinase/prolidase N-terminal domain"/>
    <property type="match status" value="2"/>
</dbReference>
<dbReference type="InterPro" id="IPR029149">
    <property type="entry name" value="Creatin/AminoP/Spt16_N"/>
</dbReference>
<protein>
    <submittedName>
        <fullName evidence="7">Xaa-Pro aminopeptidase</fullName>
    </submittedName>
</protein>
<name>A0ABN7A8L1_9HEMI</name>
<keyword evidence="2" id="KW-0479">Metal-binding</keyword>
<evidence type="ECO:0000259" key="5">
    <source>
        <dbReference type="Pfam" id="PF01321"/>
    </source>
</evidence>
<dbReference type="InterPro" id="IPR000587">
    <property type="entry name" value="Creatinase_N"/>
</dbReference>
<dbReference type="PANTHER" id="PTHR43763">
    <property type="entry name" value="XAA-PRO AMINOPEPTIDASE 1"/>
    <property type="match status" value="1"/>
</dbReference>
<proteinExistence type="inferred from homology"/>
<dbReference type="Pfam" id="PF00557">
    <property type="entry name" value="Peptidase_M24"/>
    <property type="match status" value="1"/>
</dbReference>
<evidence type="ECO:0000256" key="2">
    <source>
        <dbReference type="ARBA" id="ARBA00022723"/>
    </source>
</evidence>
<gene>
    <name evidence="7" type="ORF">NTJ_01452</name>
</gene>
<dbReference type="InterPro" id="IPR000994">
    <property type="entry name" value="Pept_M24"/>
</dbReference>
<evidence type="ECO:0000259" key="4">
    <source>
        <dbReference type="Pfam" id="PF00557"/>
    </source>
</evidence>
<dbReference type="Pfam" id="PF16189">
    <property type="entry name" value="Creatinase_N_2"/>
    <property type="match status" value="1"/>
</dbReference>
<dbReference type="GO" id="GO:0004177">
    <property type="term" value="F:aminopeptidase activity"/>
    <property type="evidence" value="ECO:0007669"/>
    <property type="project" value="UniProtKB-KW"/>
</dbReference>
<evidence type="ECO:0000256" key="1">
    <source>
        <dbReference type="ARBA" id="ARBA00008766"/>
    </source>
</evidence>
<dbReference type="CDD" id="cd01085">
    <property type="entry name" value="APP"/>
    <property type="match status" value="1"/>
</dbReference>
<dbReference type="Pfam" id="PF01321">
    <property type="entry name" value="Creatinase_N"/>
    <property type="match status" value="1"/>
</dbReference>